<dbReference type="Pfam" id="PF18027">
    <property type="entry name" value="Pepdidase_M14_N"/>
    <property type="match status" value="1"/>
</dbReference>
<evidence type="ECO:0000313" key="6">
    <source>
        <dbReference type="Proteomes" id="UP000660262"/>
    </source>
</evidence>
<name>A0A830H6J5_9CHLO</name>
<dbReference type="GO" id="GO:0006508">
    <property type="term" value="P:proteolysis"/>
    <property type="evidence" value="ECO:0007669"/>
    <property type="project" value="InterPro"/>
</dbReference>
<dbReference type="GO" id="GO:0004181">
    <property type="term" value="F:metallocarboxypeptidase activity"/>
    <property type="evidence" value="ECO:0007669"/>
    <property type="project" value="InterPro"/>
</dbReference>
<evidence type="ECO:0000256" key="2">
    <source>
        <dbReference type="ARBA" id="ARBA00005988"/>
    </source>
</evidence>
<dbReference type="AlphaFoldDB" id="A0A830H6J5"/>
<dbReference type="InterPro" id="IPR040626">
    <property type="entry name" value="Pepdidase_M14_N"/>
</dbReference>
<dbReference type="EMBL" id="BNJQ01000001">
    <property type="protein sequence ID" value="GHP01660.1"/>
    <property type="molecule type" value="Genomic_DNA"/>
</dbReference>
<dbReference type="GO" id="GO:0008270">
    <property type="term" value="F:zinc ion binding"/>
    <property type="evidence" value="ECO:0007669"/>
    <property type="project" value="InterPro"/>
</dbReference>
<dbReference type="Proteomes" id="UP000660262">
    <property type="component" value="Unassembled WGS sequence"/>
</dbReference>
<dbReference type="PANTHER" id="PTHR12756:SF11">
    <property type="entry name" value="CYTOSOLIC CARBOXYPEPTIDASE 1"/>
    <property type="match status" value="1"/>
</dbReference>
<evidence type="ECO:0000256" key="3">
    <source>
        <dbReference type="PROSITE-ProRule" id="PRU01379"/>
    </source>
</evidence>
<dbReference type="OrthoDB" id="10253041at2759"/>
<dbReference type="PANTHER" id="PTHR12756">
    <property type="entry name" value="CYTOSOLIC CARBOXYPEPTIDASE"/>
    <property type="match status" value="1"/>
</dbReference>
<keyword evidence="6" id="KW-1185">Reference proteome</keyword>
<comment type="similarity">
    <text evidence="2 3">Belongs to the peptidase M14 family.</text>
</comment>
<protein>
    <recommendedName>
        <fullName evidence="4">Peptidase M14 domain-containing protein</fullName>
    </recommendedName>
</protein>
<dbReference type="Pfam" id="PF00246">
    <property type="entry name" value="Peptidase_M14"/>
    <property type="match status" value="1"/>
</dbReference>
<accession>A0A830H6J5</accession>
<organism evidence="5 6">
    <name type="scientific">Pycnococcus provasolii</name>
    <dbReference type="NCBI Taxonomy" id="41880"/>
    <lineage>
        <taxon>Eukaryota</taxon>
        <taxon>Viridiplantae</taxon>
        <taxon>Chlorophyta</taxon>
        <taxon>Pseudoscourfieldiophyceae</taxon>
        <taxon>Pseudoscourfieldiales</taxon>
        <taxon>Pycnococcaceae</taxon>
        <taxon>Pycnococcus</taxon>
    </lineage>
</organism>
<evidence type="ECO:0000256" key="1">
    <source>
        <dbReference type="ARBA" id="ARBA00001947"/>
    </source>
</evidence>
<evidence type="ECO:0000313" key="5">
    <source>
        <dbReference type="EMBL" id="GHP01660.1"/>
    </source>
</evidence>
<comment type="caution">
    <text evidence="3">Lacks conserved residue(s) required for the propagation of feature annotation.</text>
</comment>
<evidence type="ECO:0000259" key="4">
    <source>
        <dbReference type="PROSITE" id="PS52035"/>
    </source>
</evidence>
<comment type="cofactor">
    <cofactor evidence="1">
        <name>Zn(2+)</name>
        <dbReference type="ChEBI" id="CHEBI:29105"/>
    </cofactor>
</comment>
<feature type="domain" description="Peptidase M14" evidence="4">
    <location>
        <begin position="167"/>
        <end position="450"/>
    </location>
</feature>
<dbReference type="InterPro" id="IPR000834">
    <property type="entry name" value="Peptidase_M14"/>
</dbReference>
<dbReference type="InterPro" id="IPR050821">
    <property type="entry name" value="Cytosolic_carboxypeptidase"/>
</dbReference>
<comment type="caution">
    <text evidence="5">The sequence shown here is derived from an EMBL/GenBank/DDBJ whole genome shotgun (WGS) entry which is preliminary data.</text>
</comment>
<dbReference type="SUPFAM" id="SSF53187">
    <property type="entry name" value="Zn-dependent exopeptidases"/>
    <property type="match status" value="1"/>
</dbReference>
<proteinExistence type="inferred from homology"/>
<dbReference type="PROSITE" id="PS52035">
    <property type="entry name" value="PEPTIDASE_M14"/>
    <property type="match status" value="1"/>
</dbReference>
<dbReference type="Gene3D" id="3.40.630.10">
    <property type="entry name" value="Zn peptidases"/>
    <property type="match status" value="1"/>
</dbReference>
<dbReference type="Gene3D" id="2.60.40.3120">
    <property type="match status" value="1"/>
</dbReference>
<sequence>MPAPLALLRASTPAPPLRSRPARRTAMAMVTNVTSDDALAVHVTVSSNFDGGAIAGVESRANVRGAGVTAVHIKRDEGGAAMHFAFRAGNLRRGTKYQFALLGADRATYAEGWASSSYKVWASEDLENWFQVEDTTHPGEAKTGDEDEHPDALRWSIVANTTAVTFAYYPLYTAEQTARLCARAQSQAPDMCRWCPSVLPTAMSNVGADVLFFGSPPPHWPGYNQNSDANRPMIWIICRQHPGESQASWVAEGFVKKLLDEPGLAAVADIAVVPCINQGGASAGAHRHNLAGADLNRAWGAPNAATSPEVLACRAAVTARGANVLLDIHADESLPAVFRSHSAHGVPGISKDAMALRNRFDTELLKRCPDFQTEIGYTAPPPGKANTNICANWATETFPWALAACLEVPYGSVAHRPERGAFSPARCRELGVALVETLESILPHMNINNY</sequence>
<gene>
    <name evidence="5" type="ORF">PPROV_000041700</name>
</gene>
<reference evidence="5" key="1">
    <citation type="submission" date="2020-10" db="EMBL/GenBank/DDBJ databases">
        <title>Unveiling of a novel bifunctional photoreceptor, Dualchrome1, isolated from a cosmopolitan green alga.</title>
        <authorList>
            <person name="Suzuki S."/>
            <person name="Kawachi M."/>
        </authorList>
    </citation>
    <scope>NUCLEOTIDE SEQUENCE</scope>
    <source>
        <strain evidence="5">NIES 2893</strain>
    </source>
</reference>